<dbReference type="InterPro" id="IPR007627">
    <property type="entry name" value="RNA_pol_sigma70_r2"/>
</dbReference>
<dbReference type="Pfam" id="PF04542">
    <property type="entry name" value="Sigma70_r2"/>
    <property type="match status" value="1"/>
</dbReference>
<keyword evidence="5" id="KW-0804">Transcription</keyword>
<dbReference type="KEGG" id="ppsc:EHS13_07150"/>
<dbReference type="Pfam" id="PF08281">
    <property type="entry name" value="Sigma70_r4_2"/>
    <property type="match status" value="1"/>
</dbReference>
<evidence type="ECO:0000259" key="7">
    <source>
        <dbReference type="Pfam" id="PF08281"/>
    </source>
</evidence>
<keyword evidence="9" id="KW-1185">Reference proteome</keyword>
<dbReference type="SUPFAM" id="SSF88659">
    <property type="entry name" value="Sigma3 and sigma4 domains of RNA polymerase sigma factors"/>
    <property type="match status" value="1"/>
</dbReference>
<dbReference type="EMBL" id="CP034235">
    <property type="protein sequence ID" value="QGQ94679.1"/>
    <property type="molecule type" value="Genomic_DNA"/>
</dbReference>
<keyword evidence="2" id="KW-0805">Transcription regulation</keyword>
<protein>
    <submittedName>
        <fullName evidence="8">RNA polymerase sigma factor</fullName>
    </submittedName>
</protein>
<dbReference type="PANTHER" id="PTHR43133:SF8">
    <property type="entry name" value="RNA POLYMERASE SIGMA FACTOR HI_1459-RELATED"/>
    <property type="match status" value="1"/>
</dbReference>
<dbReference type="InterPro" id="IPR013325">
    <property type="entry name" value="RNA_pol_sigma_r2"/>
</dbReference>
<name>A0A6B8REU4_9BACL</name>
<dbReference type="GO" id="GO:0006352">
    <property type="term" value="P:DNA-templated transcription initiation"/>
    <property type="evidence" value="ECO:0007669"/>
    <property type="project" value="InterPro"/>
</dbReference>
<dbReference type="Proteomes" id="UP000426246">
    <property type="component" value="Chromosome"/>
</dbReference>
<evidence type="ECO:0000256" key="1">
    <source>
        <dbReference type="ARBA" id="ARBA00010641"/>
    </source>
</evidence>
<dbReference type="InterPro" id="IPR036388">
    <property type="entry name" value="WH-like_DNA-bd_sf"/>
</dbReference>
<dbReference type="InterPro" id="IPR039425">
    <property type="entry name" value="RNA_pol_sigma-70-like"/>
</dbReference>
<dbReference type="GO" id="GO:0016987">
    <property type="term" value="F:sigma factor activity"/>
    <property type="evidence" value="ECO:0007669"/>
    <property type="project" value="UniProtKB-KW"/>
</dbReference>
<dbReference type="GO" id="GO:0003677">
    <property type="term" value="F:DNA binding"/>
    <property type="evidence" value="ECO:0007669"/>
    <property type="project" value="UniProtKB-KW"/>
</dbReference>
<dbReference type="NCBIfam" id="TIGR02937">
    <property type="entry name" value="sigma70-ECF"/>
    <property type="match status" value="1"/>
</dbReference>
<gene>
    <name evidence="8" type="ORF">EHS13_07150</name>
</gene>
<dbReference type="Gene3D" id="1.10.10.10">
    <property type="entry name" value="Winged helix-like DNA-binding domain superfamily/Winged helix DNA-binding domain"/>
    <property type="match status" value="1"/>
</dbReference>
<evidence type="ECO:0000313" key="8">
    <source>
        <dbReference type="EMBL" id="QGQ94679.1"/>
    </source>
</evidence>
<keyword evidence="4" id="KW-0238">DNA-binding</keyword>
<dbReference type="PANTHER" id="PTHR43133">
    <property type="entry name" value="RNA POLYMERASE ECF-TYPE SIGMA FACTO"/>
    <property type="match status" value="1"/>
</dbReference>
<feature type="domain" description="RNA polymerase sigma-70 region 2" evidence="6">
    <location>
        <begin position="4"/>
        <end position="61"/>
    </location>
</feature>
<evidence type="ECO:0000313" key="9">
    <source>
        <dbReference type="Proteomes" id="UP000426246"/>
    </source>
</evidence>
<accession>A0A6B8REU4</accession>
<feature type="domain" description="RNA polymerase sigma factor 70 region 4 type 2" evidence="7">
    <location>
        <begin position="89"/>
        <end position="139"/>
    </location>
</feature>
<reference evidence="9" key="1">
    <citation type="submission" date="2018-11" db="EMBL/GenBank/DDBJ databases">
        <title>Complete genome sequence of Paenibacillus sp. ML311-T8.</title>
        <authorList>
            <person name="Nam Y.-D."/>
            <person name="Kang J."/>
            <person name="Chung W.-H."/>
            <person name="Park Y.S."/>
        </authorList>
    </citation>
    <scope>NUCLEOTIDE SEQUENCE [LARGE SCALE GENOMIC DNA]</scope>
    <source>
        <strain evidence="9">ML311-T8</strain>
    </source>
</reference>
<dbReference type="CDD" id="cd06171">
    <property type="entry name" value="Sigma70_r4"/>
    <property type="match status" value="1"/>
</dbReference>
<dbReference type="OrthoDB" id="2381154at2"/>
<dbReference type="AlphaFoldDB" id="A0A6B8REU4"/>
<dbReference type="Gene3D" id="1.10.1740.10">
    <property type="match status" value="1"/>
</dbReference>
<evidence type="ECO:0000256" key="4">
    <source>
        <dbReference type="ARBA" id="ARBA00023125"/>
    </source>
</evidence>
<comment type="similarity">
    <text evidence="1">Belongs to the sigma-70 factor family. ECF subfamily.</text>
</comment>
<evidence type="ECO:0000256" key="5">
    <source>
        <dbReference type="ARBA" id="ARBA00023163"/>
    </source>
</evidence>
<keyword evidence="3" id="KW-0731">Sigma factor</keyword>
<proteinExistence type="inferred from homology"/>
<organism evidence="8 9">
    <name type="scientific">Paenibacillus psychroresistens</name>
    <dbReference type="NCBI Taxonomy" id="1778678"/>
    <lineage>
        <taxon>Bacteria</taxon>
        <taxon>Bacillati</taxon>
        <taxon>Bacillota</taxon>
        <taxon>Bacilli</taxon>
        <taxon>Bacillales</taxon>
        <taxon>Paenibacillaceae</taxon>
        <taxon>Paenibacillus</taxon>
    </lineage>
</organism>
<sequence length="234" mass="26892">MENWRYCLYLTRSPWDAEDLFQETLLKTFGMIAKIKQPIISKSFLFRVASNKWIDECRRNKVKLVPYEENASAFGTVTDMDNLESEDGIRRILKQLSPKQAVILLLIDVFEFNGKETAELLGSTESAVNTAIHRARNKLRKTTGATEESEDIPISRIKKNAVNEENEDVLKQFVVAFRKRDFVKLIEMLDEHAVANVIVHNSAEYGKTVITKSSLAGWENIHTQLDIQRVFLWG</sequence>
<dbReference type="SUPFAM" id="SSF88946">
    <property type="entry name" value="Sigma2 domain of RNA polymerase sigma factors"/>
    <property type="match status" value="1"/>
</dbReference>
<dbReference type="InterPro" id="IPR013324">
    <property type="entry name" value="RNA_pol_sigma_r3/r4-like"/>
</dbReference>
<evidence type="ECO:0000256" key="2">
    <source>
        <dbReference type="ARBA" id="ARBA00023015"/>
    </source>
</evidence>
<evidence type="ECO:0000259" key="6">
    <source>
        <dbReference type="Pfam" id="PF04542"/>
    </source>
</evidence>
<evidence type="ECO:0000256" key="3">
    <source>
        <dbReference type="ARBA" id="ARBA00023082"/>
    </source>
</evidence>
<dbReference type="InterPro" id="IPR014284">
    <property type="entry name" value="RNA_pol_sigma-70_dom"/>
</dbReference>
<dbReference type="InterPro" id="IPR013249">
    <property type="entry name" value="RNA_pol_sigma70_r4_t2"/>
</dbReference>